<dbReference type="Pfam" id="PF12824">
    <property type="entry name" value="MRP-L20"/>
    <property type="match status" value="1"/>
</dbReference>
<gene>
    <name evidence="2" type="ORF">VTJ49DRAFT_432</name>
</gene>
<comment type="caution">
    <text evidence="2">The sequence shown here is derived from an EMBL/GenBank/DDBJ whole genome shotgun (WGS) entry which is preliminary data.</text>
</comment>
<dbReference type="PANTHER" id="PTHR28266:SF1">
    <property type="entry name" value="LARGE RIBOSOMAL SUBUNIT PROTEIN ML58"/>
    <property type="match status" value="1"/>
</dbReference>
<accession>A0ABR3VF42</accession>
<dbReference type="EMBL" id="JAZGSY010000111">
    <property type="protein sequence ID" value="KAL1840480.1"/>
    <property type="molecule type" value="Genomic_DNA"/>
</dbReference>
<evidence type="ECO:0000313" key="2">
    <source>
        <dbReference type="EMBL" id="KAL1840480.1"/>
    </source>
</evidence>
<feature type="region of interest" description="Disordered" evidence="1">
    <location>
        <begin position="109"/>
        <end position="146"/>
    </location>
</feature>
<dbReference type="InterPro" id="IPR024388">
    <property type="entry name" value="Ribosomal_mL58"/>
</dbReference>
<organism evidence="2 3">
    <name type="scientific">Humicola insolens</name>
    <name type="common">Soft-rot fungus</name>
    <dbReference type="NCBI Taxonomy" id="85995"/>
    <lineage>
        <taxon>Eukaryota</taxon>
        <taxon>Fungi</taxon>
        <taxon>Dikarya</taxon>
        <taxon>Ascomycota</taxon>
        <taxon>Pezizomycotina</taxon>
        <taxon>Sordariomycetes</taxon>
        <taxon>Sordariomycetidae</taxon>
        <taxon>Sordariales</taxon>
        <taxon>Chaetomiaceae</taxon>
        <taxon>Mycothermus</taxon>
    </lineage>
</organism>
<dbReference type="PANTHER" id="PTHR28266">
    <property type="entry name" value="54S RIBOSOMAL PROTEIN L20, MITOCHONDRIAL"/>
    <property type="match status" value="1"/>
</dbReference>
<name>A0ABR3VF42_HUMIN</name>
<protein>
    <submittedName>
        <fullName evidence="2">Uncharacterized protein</fullName>
    </submittedName>
</protein>
<keyword evidence="3" id="KW-1185">Reference proteome</keyword>
<evidence type="ECO:0000313" key="3">
    <source>
        <dbReference type="Proteomes" id="UP001583172"/>
    </source>
</evidence>
<reference evidence="2 3" key="1">
    <citation type="journal article" date="2024" name="Commun. Biol.">
        <title>Comparative genomic analysis of thermophilic fungi reveals convergent evolutionary adaptations and gene losses.</title>
        <authorList>
            <person name="Steindorff A.S."/>
            <person name="Aguilar-Pontes M.V."/>
            <person name="Robinson A.J."/>
            <person name="Andreopoulos B."/>
            <person name="LaButti K."/>
            <person name="Kuo A."/>
            <person name="Mondo S."/>
            <person name="Riley R."/>
            <person name="Otillar R."/>
            <person name="Haridas S."/>
            <person name="Lipzen A."/>
            <person name="Grimwood J."/>
            <person name="Schmutz J."/>
            <person name="Clum A."/>
            <person name="Reid I.D."/>
            <person name="Moisan M.C."/>
            <person name="Butler G."/>
            <person name="Nguyen T.T.M."/>
            <person name="Dewar K."/>
            <person name="Conant G."/>
            <person name="Drula E."/>
            <person name="Henrissat B."/>
            <person name="Hansel C."/>
            <person name="Singer S."/>
            <person name="Hutchinson M.I."/>
            <person name="de Vries R.P."/>
            <person name="Natvig D.O."/>
            <person name="Powell A.J."/>
            <person name="Tsang A."/>
            <person name="Grigoriev I.V."/>
        </authorList>
    </citation>
    <scope>NUCLEOTIDE SEQUENCE [LARGE SCALE GENOMIC DNA]</scope>
    <source>
        <strain evidence="2 3">CBS 620.91</strain>
    </source>
</reference>
<sequence>METLLMRPVASCCRRLASSATRTPTPAMLLPQQPARGKATSARARRALNIPPHPSFLNSNKTADASNQPTEEIIYNPPESAASVYHTPVKFLPPSDPRRRANLAEILAASNPASSSSSSSPSTTQPSVESFPMLSKSAPAPKPRHHLTKEDIEEMRRLRAEDPVTNSVVSLARRFDCSQLFVLMCCQAPKEHREKMKAVEEKYKARWGPRRRAAREERARRNVLLYNGEI</sequence>
<evidence type="ECO:0000256" key="1">
    <source>
        <dbReference type="SAM" id="MobiDB-lite"/>
    </source>
</evidence>
<dbReference type="Proteomes" id="UP001583172">
    <property type="component" value="Unassembled WGS sequence"/>
</dbReference>
<feature type="compositionally biased region" description="Low complexity" evidence="1">
    <location>
        <begin position="109"/>
        <end position="127"/>
    </location>
</feature>
<proteinExistence type="predicted"/>